<evidence type="ECO:0000256" key="7">
    <source>
        <dbReference type="ARBA" id="ARBA00022771"/>
    </source>
</evidence>
<feature type="domain" description="Nin one binding (NOB1) Zn-ribbon-like" evidence="15">
    <location>
        <begin position="297"/>
        <end position="369"/>
    </location>
</feature>
<evidence type="ECO:0000256" key="4">
    <source>
        <dbReference type="ARBA" id="ARBA00022553"/>
    </source>
</evidence>
<dbReference type="GO" id="GO:0008270">
    <property type="term" value="F:zinc ion binding"/>
    <property type="evidence" value="ECO:0007669"/>
    <property type="project" value="UniProtKB-KW"/>
</dbReference>
<protein>
    <recommendedName>
        <fullName evidence="3 12">RNA-binding protein NOB1</fullName>
    </recommendedName>
</protein>
<evidence type="ECO:0000256" key="6">
    <source>
        <dbReference type="ARBA" id="ARBA00022723"/>
    </source>
</evidence>
<dbReference type="GO" id="GO:0030490">
    <property type="term" value="P:maturation of SSU-rRNA"/>
    <property type="evidence" value="ECO:0007669"/>
    <property type="project" value="TreeGrafter"/>
</dbReference>
<feature type="binding site" evidence="13">
    <location>
        <position position="307"/>
    </location>
    <ligand>
        <name>Zn(2+)</name>
        <dbReference type="ChEBI" id="CHEBI:29105"/>
    </ligand>
</feature>
<dbReference type="SUPFAM" id="SSF144206">
    <property type="entry name" value="NOB1 zinc finger-like"/>
    <property type="match status" value="1"/>
</dbReference>
<sequence length="450" mass="50494">MEPPKIEHLVLDTGAFLKNAPVQTMARDLYTLRSVISEVRDKETRRAMSMLFYSLKLQEPSAKSVALVTEFSKKTGDFPSLSATDLRVLALTYELEAKHVGLAHICKEPKHSVQLTIPGPHTRAPVKIEGFHLPNVKKKPVDSWKDPVKSVPADPFGTFLFWREPPMAISTFDEHLLQLNVVKEKNKTQNEQQGLLKEEHTNGEEAEQFQQDLLNVKDRSEGSGSEEVTSDTDEESEDDDDDEGWITPSNIRELRDDLCKEELVEGTKVACLTTDFAMQNVLLNLGLSVMSVTGLRVREARTFTLRCFACFTLTWDMQKQFCPRCGNATLKRVPVSRGSDGSLVLYLSRNPKVLNRRGLKFSLPMPKGGKHAHNPILCADQRLAHEKVSRKALARTAALEPDYDAGISPFAVHDLYSRSATLGVKRPGFGSGRQRMNPNTPRSRFGPKRR</sequence>
<evidence type="ECO:0000259" key="16">
    <source>
        <dbReference type="Pfam" id="PF17146"/>
    </source>
</evidence>
<evidence type="ECO:0000256" key="9">
    <source>
        <dbReference type="ARBA" id="ARBA00022833"/>
    </source>
</evidence>
<dbReference type="PIRSF" id="PIRSF037125">
    <property type="entry name" value="D-site_20S_pre-rRNA_nuclease"/>
    <property type="match status" value="1"/>
</dbReference>
<dbReference type="InterPro" id="IPR014881">
    <property type="entry name" value="NOB1_Zn-bd"/>
</dbReference>
<comment type="function">
    <text evidence="11">May play a role in mRNA degradation. Endonuclease required for processing of 20S pre-rRNA precursor and biogenesis of 40S ribosomal subunits.</text>
</comment>
<keyword evidence="18" id="KW-1185">Reference proteome</keyword>
<dbReference type="InterPro" id="IPR039907">
    <property type="entry name" value="NOB1"/>
</dbReference>
<keyword evidence="4" id="KW-0597">Phosphoprotein</keyword>
<feature type="binding site" evidence="13">
    <location>
        <position position="322"/>
    </location>
    <ligand>
        <name>Zn(2+)</name>
        <dbReference type="ChEBI" id="CHEBI:29105"/>
    </ligand>
</feature>
<comment type="subcellular location">
    <subcellularLocation>
        <location evidence="1 12">Nucleus</location>
    </subcellularLocation>
</comment>
<dbReference type="GeneTree" id="ENSGT00390000015857"/>
<keyword evidence="6 12" id="KW-0479">Metal-binding</keyword>
<feature type="region of interest" description="Disordered" evidence="14">
    <location>
        <begin position="215"/>
        <end position="247"/>
    </location>
</feature>
<feature type="region of interest" description="Disordered" evidence="14">
    <location>
        <begin position="423"/>
        <end position="450"/>
    </location>
</feature>
<dbReference type="PANTHER" id="PTHR12814">
    <property type="entry name" value="RNA-BINDING PROTEIN NOB1"/>
    <property type="match status" value="1"/>
</dbReference>
<feature type="domain" description="Ribonuclease PIN" evidence="16">
    <location>
        <begin position="9"/>
        <end position="95"/>
    </location>
</feature>
<evidence type="ECO:0000256" key="11">
    <source>
        <dbReference type="ARBA" id="ARBA00045628"/>
    </source>
</evidence>
<keyword evidence="9 12" id="KW-0862">Zinc</keyword>
<keyword evidence="5" id="KW-0540">Nuclease</keyword>
<dbReference type="OMA" id="GYELECE"/>
<keyword evidence="8" id="KW-0378">Hydrolase</keyword>
<dbReference type="AlphaFoldDB" id="A0A8C4NHJ5"/>
<name>A0A8C4NHJ5_EPTBU</name>
<accession>A0A8C4NHJ5</accession>
<dbReference type="GO" id="GO:0016787">
    <property type="term" value="F:hydrolase activity"/>
    <property type="evidence" value="ECO:0007669"/>
    <property type="project" value="UniProtKB-KW"/>
</dbReference>
<feature type="compositionally biased region" description="Acidic residues" evidence="14">
    <location>
        <begin position="228"/>
        <end position="244"/>
    </location>
</feature>
<dbReference type="Pfam" id="PF08772">
    <property type="entry name" value="Zn_ribbon_NOB1"/>
    <property type="match status" value="1"/>
</dbReference>
<dbReference type="GO" id="GO:0005634">
    <property type="term" value="C:nucleus"/>
    <property type="evidence" value="ECO:0007669"/>
    <property type="project" value="UniProtKB-SubCell"/>
</dbReference>
<comment type="similarity">
    <text evidence="2 12">Belongs to the NOB1 family.</text>
</comment>
<evidence type="ECO:0000313" key="18">
    <source>
        <dbReference type="Proteomes" id="UP000694388"/>
    </source>
</evidence>
<dbReference type="Proteomes" id="UP000694388">
    <property type="component" value="Unplaced"/>
</dbReference>
<dbReference type="Pfam" id="PF17146">
    <property type="entry name" value="PIN_6"/>
    <property type="match status" value="1"/>
</dbReference>
<feature type="binding site" evidence="13">
    <location>
        <position position="325"/>
    </location>
    <ligand>
        <name>Zn(2+)</name>
        <dbReference type="ChEBI" id="CHEBI:29105"/>
    </ligand>
</feature>
<evidence type="ECO:0000259" key="15">
    <source>
        <dbReference type="Pfam" id="PF08772"/>
    </source>
</evidence>
<dbReference type="FunFam" id="3.40.50.1010:FF:000018">
    <property type="entry name" value="RNA-binding protein NOB1"/>
    <property type="match status" value="1"/>
</dbReference>
<evidence type="ECO:0000256" key="10">
    <source>
        <dbReference type="ARBA" id="ARBA00023242"/>
    </source>
</evidence>
<proteinExistence type="inferred from homology"/>
<evidence type="ECO:0000256" key="12">
    <source>
        <dbReference type="PIRNR" id="PIRNR037125"/>
    </source>
</evidence>
<keyword evidence="7" id="KW-0863">Zinc-finger</keyword>
<dbReference type="GO" id="GO:0030688">
    <property type="term" value="C:preribosome, small subunit precursor"/>
    <property type="evidence" value="ECO:0007669"/>
    <property type="project" value="TreeGrafter"/>
</dbReference>
<dbReference type="Ensembl" id="ENSEBUT00000007243.1">
    <property type="protein sequence ID" value="ENSEBUP00000006779.1"/>
    <property type="gene ID" value="ENSEBUG00000004464.1"/>
</dbReference>
<evidence type="ECO:0000256" key="5">
    <source>
        <dbReference type="ARBA" id="ARBA00022722"/>
    </source>
</evidence>
<reference evidence="17" key="2">
    <citation type="submission" date="2025-09" db="UniProtKB">
        <authorList>
            <consortium name="Ensembl"/>
        </authorList>
    </citation>
    <scope>IDENTIFICATION</scope>
</reference>
<dbReference type="InterPro" id="IPR036283">
    <property type="entry name" value="NOB1_Zf-like_sf"/>
</dbReference>
<dbReference type="InterPro" id="IPR017117">
    <property type="entry name" value="Nob1_euk"/>
</dbReference>
<evidence type="ECO:0000256" key="1">
    <source>
        <dbReference type="ARBA" id="ARBA00004123"/>
    </source>
</evidence>
<evidence type="ECO:0000256" key="13">
    <source>
        <dbReference type="PIRSR" id="PIRSR037125-1"/>
    </source>
</evidence>
<dbReference type="PANTHER" id="PTHR12814:SF2">
    <property type="entry name" value="RNA-BINDING PROTEIN NOB1"/>
    <property type="match status" value="1"/>
</dbReference>
<evidence type="ECO:0000256" key="3">
    <source>
        <dbReference type="ARBA" id="ARBA00018439"/>
    </source>
</evidence>
<dbReference type="CDD" id="cd09876">
    <property type="entry name" value="PIN_Nob1-like"/>
    <property type="match status" value="1"/>
</dbReference>
<reference evidence="17" key="1">
    <citation type="submission" date="2025-08" db="UniProtKB">
        <authorList>
            <consortium name="Ensembl"/>
        </authorList>
    </citation>
    <scope>IDENTIFICATION</scope>
</reference>
<dbReference type="GO" id="GO:0004521">
    <property type="term" value="F:RNA endonuclease activity"/>
    <property type="evidence" value="ECO:0007669"/>
    <property type="project" value="UniProtKB-UniRule"/>
</dbReference>
<dbReference type="Gene3D" id="6.20.210.10">
    <property type="entry name" value="Nin one binding (NOB1), Zn-ribbon-like"/>
    <property type="match status" value="1"/>
</dbReference>
<organism evidence="17 18">
    <name type="scientific">Eptatretus burgeri</name>
    <name type="common">Inshore hagfish</name>
    <dbReference type="NCBI Taxonomy" id="7764"/>
    <lineage>
        <taxon>Eukaryota</taxon>
        <taxon>Metazoa</taxon>
        <taxon>Chordata</taxon>
        <taxon>Craniata</taxon>
        <taxon>Vertebrata</taxon>
        <taxon>Cyclostomata</taxon>
        <taxon>Myxini</taxon>
        <taxon>Myxiniformes</taxon>
        <taxon>Myxinidae</taxon>
        <taxon>Eptatretinae</taxon>
        <taxon>Eptatretus</taxon>
    </lineage>
</organism>
<dbReference type="Gene3D" id="3.40.50.1010">
    <property type="entry name" value="5'-nuclease"/>
    <property type="match status" value="1"/>
</dbReference>
<feature type="binding site" evidence="13">
    <location>
        <position position="310"/>
    </location>
    <ligand>
        <name>Zn(2+)</name>
        <dbReference type="ChEBI" id="CHEBI:29105"/>
    </ligand>
</feature>
<evidence type="ECO:0000256" key="2">
    <source>
        <dbReference type="ARBA" id="ARBA00005858"/>
    </source>
</evidence>
<evidence type="ECO:0000313" key="17">
    <source>
        <dbReference type="Ensembl" id="ENSEBUP00000006779.1"/>
    </source>
</evidence>
<evidence type="ECO:0000256" key="14">
    <source>
        <dbReference type="SAM" id="MobiDB-lite"/>
    </source>
</evidence>
<keyword evidence="10 12" id="KW-0539">Nucleus</keyword>
<evidence type="ECO:0000256" key="8">
    <source>
        <dbReference type="ARBA" id="ARBA00022801"/>
    </source>
</evidence>
<dbReference type="InterPro" id="IPR033411">
    <property type="entry name" value="Ribonuclease_PIN"/>
</dbReference>